<evidence type="ECO:0000313" key="5">
    <source>
        <dbReference type="Proteomes" id="UP000547510"/>
    </source>
</evidence>
<feature type="compositionally biased region" description="Low complexity" evidence="2">
    <location>
        <begin position="14"/>
        <end position="30"/>
    </location>
</feature>
<evidence type="ECO:0000256" key="1">
    <source>
        <dbReference type="ARBA" id="ARBA00022801"/>
    </source>
</evidence>
<comment type="caution">
    <text evidence="4">The sequence shown here is derived from an EMBL/GenBank/DDBJ whole genome shotgun (WGS) entry which is preliminary data.</text>
</comment>
<evidence type="ECO:0000313" key="4">
    <source>
        <dbReference type="EMBL" id="MBB5960464.1"/>
    </source>
</evidence>
<dbReference type="Gene3D" id="2.30.40.10">
    <property type="entry name" value="Urease, subunit C, domain 1"/>
    <property type="match status" value="1"/>
</dbReference>
<dbReference type="InterPro" id="IPR006680">
    <property type="entry name" value="Amidohydro-rel"/>
</dbReference>
<feature type="region of interest" description="Disordered" evidence="2">
    <location>
        <begin position="505"/>
        <end position="524"/>
    </location>
</feature>
<organism evidence="4 5">
    <name type="scientific">Saccharothrix tamanrassetensis</name>
    <dbReference type="NCBI Taxonomy" id="1051531"/>
    <lineage>
        <taxon>Bacteria</taxon>
        <taxon>Bacillati</taxon>
        <taxon>Actinomycetota</taxon>
        <taxon>Actinomycetes</taxon>
        <taxon>Pseudonocardiales</taxon>
        <taxon>Pseudonocardiaceae</taxon>
        <taxon>Saccharothrix</taxon>
    </lineage>
</organism>
<dbReference type="InterPro" id="IPR032466">
    <property type="entry name" value="Metal_Hydrolase"/>
</dbReference>
<name>A0A841CVY8_9PSEU</name>
<feature type="domain" description="Amidohydrolase-related" evidence="3">
    <location>
        <begin position="113"/>
        <end position="473"/>
    </location>
</feature>
<dbReference type="AlphaFoldDB" id="A0A841CVY8"/>
<accession>A0A841CVY8</accession>
<dbReference type="RefSeq" id="WP_312865237.1">
    <property type="nucleotide sequence ID" value="NZ_JACHJN010000016.1"/>
</dbReference>
<gene>
    <name evidence="4" type="ORF">FHS29_007088</name>
</gene>
<dbReference type="InterPro" id="IPR050287">
    <property type="entry name" value="MTA/SAH_deaminase"/>
</dbReference>
<dbReference type="Proteomes" id="UP000547510">
    <property type="component" value="Unassembled WGS sequence"/>
</dbReference>
<sequence>MHSAKLSYSTSRRPGTAPAASWAGAPSARPCSNTSPTQLPPSEPRRERVIFVSSPTDAPNERVLIRGAHVLTGDDRLGDFAGDVLVSDGKIVDVGTGLVDERARVIDGIGHAVLPGFIDTHRHAWQGALRSLGPTWTYPEYREHVQIRLGPHLTPDDVRIGNLAADAMSLDAGVTTVRDESHIMNSPAHADAAIQAHWDSGIRAVFAHGWPSTEAESWQFGSDRLHPEDIRRVREDLLADDSARVTLNAMLRGPELSTADIAARDIALARDLGLRISMHVGLGDWGAEQHAIAQLAESGALGPDMTFIHCCTSTDEELRMLAGSGASASVAAALEVFMPGLGQPATNRLLAAGIRPSLSVDVESAVSGDMFGVMRAALAYQQLVRAGAGGAMDVGDTPTFDARDLIGFATIEGARACGIDDRTGSITPGKDADLMMVRLRDPNLLPASDVPAAIVTGGHAGNVVLVMVAGRTVKAGGVLIGHESIAEEAARSRDRIYRAAGLSAPSRPAGVSAVGSPASHEETF</sequence>
<protein>
    <submittedName>
        <fullName evidence="4">Cytosine/adenosine deaminase-related metal-dependent hydrolase</fullName>
    </submittedName>
</protein>
<dbReference type="EMBL" id="JACHJN010000016">
    <property type="protein sequence ID" value="MBB5960464.1"/>
    <property type="molecule type" value="Genomic_DNA"/>
</dbReference>
<dbReference type="GO" id="GO:0016810">
    <property type="term" value="F:hydrolase activity, acting on carbon-nitrogen (but not peptide) bonds"/>
    <property type="evidence" value="ECO:0007669"/>
    <property type="project" value="InterPro"/>
</dbReference>
<dbReference type="InterPro" id="IPR011059">
    <property type="entry name" value="Metal-dep_hydrolase_composite"/>
</dbReference>
<dbReference type="Gene3D" id="3.20.20.140">
    <property type="entry name" value="Metal-dependent hydrolases"/>
    <property type="match status" value="1"/>
</dbReference>
<dbReference type="SUPFAM" id="SSF51556">
    <property type="entry name" value="Metallo-dependent hydrolases"/>
    <property type="match status" value="1"/>
</dbReference>
<evidence type="ECO:0000256" key="2">
    <source>
        <dbReference type="SAM" id="MobiDB-lite"/>
    </source>
</evidence>
<dbReference type="NCBIfam" id="NF006056">
    <property type="entry name" value="PRK08204.1"/>
    <property type="match status" value="1"/>
</dbReference>
<evidence type="ECO:0000259" key="3">
    <source>
        <dbReference type="Pfam" id="PF01979"/>
    </source>
</evidence>
<proteinExistence type="predicted"/>
<dbReference type="SUPFAM" id="SSF51338">
    <property type="entry name" value="Composite domain of metallo-dependent hydrolases"/>
    <property type="match status" value="1"/>
</dbReference>
<reference evidence="4 5" key="1">
    <citation type="submission" date="2020-08" db="EMBL/GenBank/DDBJ databases">
        <title>Genomic Encyclopedia of Type Strains, Phase III (KMG-III): the genomes of soil and plant-associated and newly described type strains.</title>
        <authorList>
            <person name="Whitman W."/>
        </authorList>
    </citation>
    <scope>NUCLEOTIDE SEQUENCE [LARGE SCALE GENOMIC DNA]</scope>
    <source>
        <strain evidence="4 5">CECT 8640</strain>
    </source>
</reference>
<feature type="region of interest" description="Disordered" evidence="2">
    <location>
        <begin position="1"/>
        <end position="46"/>
    </location>
</feature>
<dbReference type="PANTHER" id="PTHR43794">
    <property type="entry name" value="AMINOHYDROLASE SSNA-RELATED"/>
    <property type="match status" value="1"/>
</dbReference>
<dbReference type="PANTHER" id="PTHR43794:SF11">
    <property type="entry name" value="AMIDOHYDROLASE-RELATED DOMAIN-CONTAINING PROTEIN"/>
    <property type="match status" value="1"/>
</dbReference>
<keyword evidence="5" id="KW-1185">Reference proteome</keyword>
<feature type="compositionally biased region" description="Polar residues" evidence="2">
    <location>
        <begin position="1"/>
        <end position="13"/>
    </location>
</feature>
<keyword evidence="1 4" id="KW-0378">Hydrolase</keyword>
<dbReference type="Pfam" id="PF01979">
    <property type="entry name" value="Amidohydro_1"/>
    <property type="match status" value="1"/>
</dbReference>